<dbReference type="Proteomes" id="UP000046392">
    <property type="component" value="Unplaced"/>
</dbReference>
<dbReference type="Gene3D" id="3.40.50.2300">
    <property type="match status" value="1"/>
</dbReference>
<protein>
    <submittedName>
        <fullName evidence="2">LAGLIDADG_2 domain-containing protein</fullName>
    </submittedName>
</protein>
<reference evidence="2" key="1">
    <citation type="submission" date="2017-02" db="UniProtKB">
        <authorList>
            <consortium name="WormBaseParasite"/>
        </authorList>
    </citation>
    <scope>IDENTIFICATION</scope>
</reference>
<sequence length="154" mass="18130">MNSKQAQLWNFNIKFDSPTSNKFWGCYYFNLEWEDRISIDGIHRFIKKLRTSSKRLNMCDYSSYEVTVLESDENKIKRKFLKLQKNNATFGLFIISEKKKKLHSVIKKIGKKCGIPTQIICHKLIEAVLEKGKVNILFNILLHIDEKCGFNAFF</sequence>
<organism evidence="1 2">
    <name type="scientific">Strongyloides papillosus</name>
    <name type="common">Intestinal threadworm</name>
    <dbReference type="NCBI Taxonomy" id="174720"/>
    <lineage>
        <taxon>Eukaryota</taxon>
        <taxon>Metazoa</taxon>
        <taxon>Ecdysozoa</taxon>
        <taxon>Nematoda</taxon>
        <taxon>Chromadorea</taxon>
        <taxon>Rhabditida</taxon>
        <taxon>Tylenchina</taxon>
        <taxon>Panagrolaimomorpha</taxon>
        <taxon>Strongyloidoidea</taxon>
        <taxon>Strongyloididae</taxon>
        <taxon>Strongyloides</taxon>
    </lineage>
</organism>
<accession>A0A0N5C6Y0</accession>
<evidence type="ECO:0000313" key="2">
    <source>
        <dbReference type="WBParaSite" id="SPAL_0001369500.1"/>
    </source>
</evidence>
<dbReference type="InterPro" id="IPR012337">
    <property type="entry name" value="RNaseH-like_sf"/>
</dbReference>
<evidence type="ECO:0000313" key="1">
    <source>
        <dbReference type="Proteomes" id="UP000046392"/>
    </source>
</evidence>
<keyword evidence="1" id="KW-1185">Reference proteome</keyword>
<dbReference type="AlphaFoldDB" id="A0A0N5C6Y0"/>
<proteinExistence type="predicted"/>
<dbReference type="SUPFAM" id="SSF53098">
    <property type="entry name" value="Ribonuclease H-like"/>
    <property type="match status" value="1"/>
</dbReference>
<name>A0A0N5C6Y0_STREA</name>
<dbReference type="WBParaSite" id="SPAL_0001369500.1">
    <property type="protein sequence ID" value="SPAL_0001369500.1"/>
    <property type="gene ID" value="SPAL_0001369500"/>
</dbReference>